<evidence type="ECO:0000313" key="2">
    <source>
        <dbReference type="EMBL" id="KAJ4372113.1"/>
    </source>
</evidence>
<dbReference type="EMBL" id="JAPEUY010000006">
    <property type="protein sequence ID" value="KAJ4372113.1"/>
    <property type="molecule type" value="Genomic_DNA"/>
</dbReference>
<gene>
    <name evidence="2" type="ORF">N0V83_003886</name>
</gene>
<keyword evidence="3" id="KW-1185">Reference proteome</keyword>
<name>A0A9W9CNI6_9PLEO</name>
<feature type="region of interest" description="Disordered" evidence="1">
    <location>
        <begin position="79"/>
        <end position="153"/>
    </location>
</feature>
<protein>
    <submittedName>
        <fullName evidence="2">Uncharacterized protein</fullName>
    </submittedName>
</protein>
<dbReference type="AlphaFoldDB" id="A0A9W9CNI6"/>
<sequence>MAKATADTGKGVKMFSADIIAALLASTDRVRISKETYELMSAVDGTKTVDSLQHNFREVLAQAKDLKKRMVEGEVFVPVQPKKKGMLDDTATPTPSKKRKTPGDSDEDDTPSKKKTTPVKKQTSVKKNAPTSRGKKADIAFEEPTSDLGDELFPQDVNDFLKMEQVWEQEFA</sequence>
<accession>A0A9W9CNI6</accession>
<dbReference type="OrthoDB" id="3938057at2759"/>
<organism evidence="2 3">
    <name type="scientific">Neocucurbitaria cava</name>
    <dbReference type="NCBI Taxonomy" id="798079"/>
    <lineage>
        <taxon>Eukaryota</taxon>
        <taxon>Fungi</taxon>
        <taxon>Dikarya</taxon>
        <taxon>Ascomycota</taxon>
        <taxon>Pezizomycotina</taxon>
        <taxon>Dothideomycetes</taxon>
        <taxon>Pleosporomycetidae</taxon>
        <taxon>Pleosporales</taxon>
        <taxon>Pleosporineae</taxon>
        <taxon>Cucurbitariaceae</taxon>
        <taxon>Neocucurbitaria</taxon>
    </lineage>
</organism>
<evidence type="ECO:0000256" key="1">
    <source>
        <dbReference type="SAM" id="MobiDB-lite"/>
    </source>
</evidence>
<feature type="compositionally biased region" description="Acidic residues" evidence="1">
    <location>
        <begin position="140"/>
        <end position="150"/>
    </location>
</feature>
<dbReference type="Proteomes" id="UP001140560">
    <property type="component" value="Unassembled WGS sequence"/>
</dbReference>
<evidence type="ECO:0000313" key="3">
    <source>
        <dbReference type="Proteomes" id="UP001140560"/>
    </source>
</evidence>
<comment type="caution">
    <text evidence="2">The sequence shown here is derived from an EMBL/GenBank/DDBJ whole genome shotgun (WGS) entry which is preliminary data.</text>
</comment>
<reference evidence="2" key="1">
    <citation type="submission" date="2022-10" db="EMBL/GenBank/DDBJ databases">
        <title>Tapping the CABI collections for fungal endophytes: first genome assemblies for Collariella, Neodidymelliopsis, Ascochyta clinopodiicola, Didymella pomorum, Didymosphaeria variabile, Neocosmospora piperis and Neocucurbitaria cava.</title>
        <authorList>
            <person name="Hill R."/>
        </authorList>
    </citation>
    <scope>NUCLEOTIDE SEQUENCE</scope>
    <source>
        <strain evidence="2">IMI 356814</strain>
    </source>
</reference>
<proteinExistence type="predicted"/>